<name>A0ABP4DXR6_9ACTN</name>
<accession>A0ABP4DXR6</accession>
<dbReference type="Pfam" id="PF04616">
    <property type="entry name" value="Glyco_hydro_43"/>
    <property type="match status" value="1"/>
</dbReference>
<keyword evidence="8" id="KW-1185">Reference proteome</keyword>
<dbReference type="InterPro" id="IPR023296">
    <property type="entry name" value="Glyco_hydro_beta-prop_sf"/>
</dbReference>
<dbReference type="InterPro" id="IPR013320">
    <property type="entry name" value="ConA-like_dom_sf"/>
</dbReference>
<evidence type="ECO:0000256" key="5">
    <source>
        <dbReference type="SAM" id="MobiDB-lite"/>
    </source>
</evidence>
<organism evidence="7 8">
    <name type="scientific">Kitasatospora arboriphila</name>
    <dbReference type="NCBI Taxonomy" id="258052"/>
    <lineage>
        <taxon>Bacteria</taxon>
        <taxon>Bacillati</taxon>
        <taxon>Actinomycetota</taxon>
        <taxon>Actinomycetes</taxon>
        <taxon>Kitasatosporales</taxon>
        <taxon>Streptomycetaceae</taxon>
        <taxon>Kitasatospora</taxon>
    </lineage>
</organism>
<dbReference type="InterPro" id="IPR051795">
    <property type="entry name" value="Glycosyl_Hydrlase_43"/>
</dbReference>
<dbReference type="InterPro" id="IPR041542">
    <property type="entry name" value="GH43_C2"/>
</dbReference>
<dbReference type="Gene3D" id="2.60.120.200">
    <property type="match status" value="1"/>
</dbReference>
<dbReference type="InterPro" id="IPR006710">
    <property type="entry name" value="Glyco_hydro_43"/>
</dbReference>
<evidence type="ECO:0000256" key="2">
    <source>
        <dbReference type="ARBA" id="ARBA00022801"/>
    </source>
</evidence>
<keyword evidence="2 4" id="KW-0378">Hydrolase</keyword>
<feature type="domain" description="Beta-xylosidase C-terminal Concanavalin A-like" evidence="6">
    <location>
        <begin position="340"/>
        <end position="539"/>
    </location>
</feature>
<dbReference type="SUPFAM" id="SSF49899">
    <property type="entry name" value="Concanavalin A-like lectins/glucanases"/>
    <property type="match status" value="1"/>
</dbReference>
<dbReference type="GO" id="GO:0016787">
    <property type="term" value="F:hydrolase activity"/>
    <property type="evidence" value="ECO:0007669"/>
    <property type="project" value="UniProtKB-KW"/>
</dbReference>
<proteinExistence type="inferred from homology"/>
<dbReference type="SUPFAM" id="SSF75005">
    <property type="entry name" value="Arabinanase/levansucrase/invertase"/>
    <property type="match status" value="1"/>
</dbReference>
<feature type="region of interest" description="Disordered" evidence="5">
    <location>
        <begin position="1"/>
        <end position="22"/>
    </location>
</feature>
<comment type="similarity">
    <text evidence="1 4">Belongs to the glycosyl hydrolase 43 family.</text>
</comment>
<dbReference type="PANTHER" id="PTHR42812:SF12">
    <property type="entry name" value="BETA-XYLOSIDASE-RELATED"/>
    <property type="match status" value="1"/>
</dbReference>
<evidence type="ECO:0000313" key="8">
    <source>
        <dbReference type="Proteomes" id="UP001499987"/>
    </source>
</evidence>
<gene>
    <name evidence="7" type="ORF">GCM10009663_20280</name>
</gene>
<dbReference type="PANTHER" id="PTHR42812">
    <property type="entry name" value="BETA-XYLOSIDASE"/>
    <property type="match status" value="1"/>
</dbReference>
<evidence type="ECO:0000256" key="3">
    <source>
        <dbReference type="ARBA" id="ARBA00023295"/>
    </source>
</evidence>
<protein>
    <submittedName>
        <fullName evidence="7">Glycoside hydrolase family 43 protein</fullName>
    </submittedName>
</protein>
<feature type="region of interest" description="Disordered" evidence="5">
    <location>
        <begin position="305"/>
        <end position="378"/>
    </location>
</feature>
<dbReference type="Pfam" id="PF17851">
    <property type="entry name" value="GH43_C2"/>
    <property type="match status" value="1"/>
</dbReference>
<dbReference type="Proteomes" id="UP001499987">
    <property type="component" value="Unassembled WGS sequence"/>
</dbReference>
<evidence type="ECO:0000256" key="1">
    <source>
        <dbReference type="ARBA" id="ARBA00009865"/>
    </source>
</evidence>
<comment type="caution">
    <text evidence="7">The sequence shown here is derived from an EMBL/GenBank/DDBJ whole genome shotgun (WGS) entry which is preliminary data.</text>
</comment>
<keyword evidence="3 4" id="KW-0326">Glycosidase</keyword>
<dbReference type="EMBL" id="BAAALD010000013">
    <property type="protein sequence ID" value="GAA1078266.1"/>
    <property type="molecule type" value="Genomic_DNA"/>
</dbReference>
<dbReference type="Gene3D" id="2.115.10.20">
    <property type="entry name" value="Glycosyl hydrolase domain, family 43"/>
    <property type="match status" value="1"/>
</dbReference>
<sequence length="544" mass="59108">MDGRAHRPETAGIHNPVLPGSHPDPSILRVGEDYYLATSTFEWYPGVRLHHSRDLVHWRPLGGALDGPRLLDLTGCPDSGGVWAPNLTHADGLFHLVYGNVSGYTGGFTDCPNLLVTAPTAEGPWSDPVPLHARGFDASLFHDTDTSWLVNLVHDWRPGHGGSAGLEATRYDRAGRRLVGEPVPLLLPPRAGWIEGPNLHRRGGRYYLITADGGTGYGHQVTVARSRTLAGPYEPDPAGPLLTSRDHPDLPLQKAGHGSLVDTPDGSTYLAYLVARPEGRHGPCILGRETALAPVHWTDDGWPRTPTGLPEATVAAPPARPPRTRDRRPAARPARPARKPLLGPEWSTLRRPAGPDWITATERPGGLRLRGGRSPQSLTGASLAARRATARHCTFEAAVDFAPAGFQHLAGITAYYNTRNWYFLYLTADDTGRTVLRRAGCDRGVTTVDETGQRPVTAGTTVRLGLDLDGPQLRFRYDPGDGWQPFGPPLDATVLSDEHAEEHDAGGIRALGFTGAFLGLWAWDLTGRGHHADFHDPQYRTRTR</sequence>
<evidence type="ECO:0000256" key="4">
    <source>
        <dbReference type="RuleBase" id="RU361187"/>
    </source>
</evidence>
<evidence type="ECO:0000259" key="6">
    <source>
        <dbReference type="Pfam" id="PF17851"/>
    </source>
</evidence>
<evidence type="ECO:0000313" key="7">
    <source>
        <dbReference type="EMBL" id="GAA1078266.1"/>
    </source>
</evidence>
<reference evidence="8" key="1">
    <citation type="journal article" date="2019" name="Int. J. Syst. Evol. Microbiol.">
        <title>The Global Catalogue of Microorganisms (GCM) 10K type strain sequencing project: providing services to taxonomists for standard genome sequencing and annotation.</title>
        <authorList>
            <consortium name="The Broad Institute Genomics Platform"/>
            <consortium name="The Broad Institute Genome Sequencing Center for Infectious Disease"/>
            <person name="Wu L."/>
            <person name="Ma J."/>
        </authorList>
    </citation>
    <scope>NUCLEOTIDE SEQUENCE [LARGE SCALE GENOMIC DNA]</scope>
    <source>
        <strain evidence="8">JCM 13002</strain>
    </source>
</reference>